<feature type="domain" description="Trimeric autotransporter adhesin YadA-like head" evidence="12">
    <location>
        <begin position="183"/>
        <end position="204"/>
    </location>
</feature>
<protein>
    <submittedName>
        <fullName evidence="15">ESPR-type extended signal peptide-containing protein</fullName>
    </submittedName>
</protein>
<dbReference type="Gene3D" id="1.20.5.170">
    <property type="match status" value="4"/>
</dbReference>
<evidence type="ECO:0000313" key="16">
    <source>
        <dbReference type="Proteomes" id="UP001449178"/>
    </source>
</evidence>
<dbReference type="InterPro" id="IPR024973">
    <property type="entry name" value="ESPR"/>
</dbReference>
<evidence type="ECO:0000256" key="8">
    <source>
        <dbReference type="ARBA" id="ARBA00022927"/>
    </source>
</evidence>
<proteinExistence type="inferred from homology"/>
<organism evidence="15 16">
    <name type="scientific">Ignatzschineria larvae DSM 13226</name>
    <dbReference type="NCBI Taxonomy" id="1111732"/>
    <lineage>
        <taxon>Bacteria</taxon>
        <taxon>Pseudomonadati</taxon>
        <taxon>Pseudomonadota</taxon>
        <taxon>Gammaproteobacteria</taxon>
        <taxon>Cardiobacteriales</taxon>
        <taxon>Ignatzschineriaceae</taxon>
        <taxon>Ignatzschineria</taxon>
    </lineage>
</organism>
<feature type="domain" description="Trimeric autotransporter adhesin YadA-like stalk" evidence="13">
    <location>
        <begin position="1224"/>
        <end position="1267"/>
    </location>
</feature>
<dbReference type="Gene3D" id="2.60.40.4050">
    <property type="match status" value="1"/>
</dbReference>
<keyword evidence="5" id="KW-1134">Transmembrane beta strand</keyword>
<feature type="domain" description="Trimeric autotransporter adhesin YadA-like head" evidence="12">
    <location>
        <begin position="366"/>
        <end position="386"/>
    </location>
</feature>
<dbReference type="CDD" id="cd12820">
    <property type="entry name" value="LbR_YadA-like"/>
    <property type="match status" value="2"/>
</dbReference>
<feature type="domain" description="Trimeric autotransporter adhesin YadA-like stalk" evidence="13">
    <location>
        <begin position="892"/>
        <end position="925"/>
    </location>
</feature>
<keyword evidence="6" id="KW-0812">Transmembrane</keyword>
<dbReference type="InterPro" id="IPR045584">
    <property type="entry name" value="Pilin-like"/>
</dbReference>
<evidence type="ECO:0000256" key="6">
    <source>
        <dbReference type="ARBA" id="ARBA00022692"/>
    </source>
</evidence>
<evidence type="ECO:0000256" key="2">
    <source>
        <dbReference type="ARBA" id="ARBA00004442"/>
    </source>
</evidence>
<dbReference type="RefSeq" id="WP_342386817.1">
    <property type="nucleotide sequence ID" value="NZ_CP150637.1"/>
</dbReference>
<feature type="domain" description="Trimeric autotransporter adhesin YadA-like head" evidence="12">
    <location>
        <begin position="281"/>
        <end position="306"/>
    </location>
</feature>
<feature type="domain" description="Trimeric autotransporter adhesin YadA-like stalk" evidence="13">
    <location>
        <begin position="1062"/>
        <end position="1100"/>
    </location>
</feature>
<dbReference type="Proteomes" id="UP001449178">
    <property type="component" value="Chromosome"/>
</dbReference>
<accession>A0ABZ3BXK5</accession>
<name>A0ABZ3BXK5_9GAMM</name>
<feature type="domain" description="Trimeric autotransporter adhesin YadA-like stalk" evidence="13">
    <location>
        <begin position="431"/>
        <end position="469"/>
    </location>
</feature>
<evidence type="ECO:0000256" key="5">
    <source>
        <dbReference type="ARBA" id="ARBA00022452"/>
    </source>
</evidence>
<dbReference type="InterPro" id="IPR008640">
    <property type="entry name" value="Adhesin_Head_dom"/>
</dbReference>
<dbReference type="EMBL" id="CP150637">
    <property type="protein sequence ID" value="WZW86899.1"/>
    <property type="molecule type" value="Genomic_DNA"/>
</dbReference>
<dbReference type="Pfam" id="PF13018">
    <property type="entry name" value="ESPR"/>
    <property type="match status" value="1"/>
</dbReference>
<dbReference type="InterPro" id="IPR005594">
    <property type="entry name" value="YadA_C"/>
</dbReference>
<feature type="domain" description="Trimeric autotransporter adhesin YadA-like head" evidence="12">
    <location>
        <begin position="216"/>
        <end position="240"/>
    </location>
</feature>
<evidence type="ECO:0000313" key="15">
    <source>
        <dbReference type="EMBL" id="WZW86899.1"/>
    </source>
</evidence>
<dbReference type="Gene3D" id="3.30.1300.30">
    <property type="entry name" value="GSPII I/J protein-like"/>
    <property type="match status" value="1"/>
</dbReference>
<feature type="domain" description="Trimeric autotransporter adhesin YadA-like head" evidence="12">
    <location>
        <begin position="257"/>
        <end position="278"/>
    </location>
</feature>
<keyword evidence="7" id="KW-0732">Signal</keyword>
<feature type="domain" description="Trimeric autotransporter adhesin YadA-like C-terminal membrane anchor" evidence="11">
    <location>
        <begin position="1409"/>
        <end position="1462"/>
    </location>
</feature>
<dbReference type="SUPFAM" id="SSF54523">
    <property type="entry name" value="Pili subunits"/>
    <property type="match status" value="1"/>
</dbReference>
<feature type="domain" description="Trimeric autotransporter adhesin YadA-like stalk" evidence="13">
    <location>
        <begin position="665"/>
        <end position="698"/>
    </location>
</feature>
<evidence type="ECO:0000259" key="12">
    <source>
        <dbReference type="Pfam" id="PF05658"/>
    </source>
</evidence>
<evidence type="ECO:0000256" key="3">
    <source>
        <dbReference type="ARBA" id="ARBA00005848"/>
    </source>
</evidence>
<keyword evidence="9" id="KW-0472">Membrane</keyword>
<dbReference type="Pfam" id="PF05658">
    <property type="entry name" value="YadA_head"/>
    <property type="match status" value="7"/>
</dbReference>
<evidence type="ECO:0000259" key="11">
    <source>
        <dbReference type="Pfam" id="PF03895"/>
    </source>
</evidence>
<evidence type="ECO:0000256" key="10">
    <source>
        <dbReference type="ARBA" id="ARBA00023237"/>
    </source>
</evidence>
<evidence type="ECO:0000256" key="4">
    <source>
        <dbReference type="ARBA" id="ARBA00022448"/>
    </source>
</evidence>
<dbReference type="InterPro" id="IPR011049">
    <property type="entry name" value="Serralysin-like_metalloprot_C"/>
</dbReference>
<sequence length="1463" mass="150764">MNRIYSVVWSYLKKDYVVTSELVAQKRATSSVGNATIVAFTLISLFGGPALAQETSLEADNISDKGIALDSIVMLPQNSINEIVHKSTEEEYALEEEDEKQIKKIRLANSQPSILLKSGRLIDDTNSQNIGSLLPKNNAFTIGEGATIDFSSITNSSDTELYPNTIVGAMAIGYNAISQHGRAIAIGQEAKATTADGLALGYKAQSGITSDNVTYGRASIAIGKGAQAYFDSSIAIGDGAKVSSNKGLGKETHHLKSIAIGASATANHKFAIALGSSASVNGESAVAIGNGATTAADRGIALGYQARSGEDTPGMLYGPNAIAIGAESFARSNGSIAIGIKSNTKAVNSVAIGVEATVKDGATWGIAIGHKATSQLTDAIAIGASSIAGKGAISIGERSESKAEGSVAIGAKSKATLENTVSFGNDTLQRKLVNVADGSVKKDSKEAVTGGQLYVLGTGVATVLGGGAQFDNGVWTAPDFSGALGAKEGTIKDVNAGFAHVKGEFDKTNKNVTDVTTALGIDDGKWSVKLNGSDSETTTVKSAIENIDGRVMSNKVASDANKKSAEDLTQALGGGASVGANGVVTAPSYEFKDKSKHVTVGSALTNLDGRVVSNSESIESIENKVSAGTLGLVQLSTDKKSLVIAPEANSAETFNIAKKDENRSLTGVARGKADNDAVNFSQIKDVTTALGGGAQFDNGVWTAPDFSGALGAKEGTIKDVNAGFAHVKGEFDKTNKNVTDVTTALGIDDGKWSVKLNGSDSETTTVKSAIENIDGRVMSNKVASDANKKSAEDLTQALGGGASVGANGVVTAPSYEFKDKSKHVTVGSALTNLDGRVVSNSESIESIENKVSAGTLGLVQLSTDQQSLVISSQADSAKTFNIAKSDESSRTLTGVSRGKADNDAVNFSQIKDVTTALGGGAQFDNGVWTAPDFSGALGAKEGTIKDVNAGFAHVKGEFDKTNKNVTDVTNALGGLETNGTWELKLGKEGSKATVTDVKAAFENIDGRVVSNSESIENIENKVSAGTLGLVQLSTDKQSLVIAPEANGAETFNIANADQGRTLTGLADGAITDISKDAINGSQLYSANRNVATALGGDAKLDGNGQLTGVDFSGAFGKGKGSITTVYAGFENLDGRIKALDGQMSNVVNRVDDLETGKSGIIQVEDNNKPLGKNDQNHTLVDSNFPASSEKNTGNKDGQIIINNGLAGNGDFNIAQDNGNGDGRKLTGLANGSIAENSKDAVTGGQLNQTQDAIGKLLGGGAKIDSNGNVYYDENGAALTVNGQGYKTVAEAIEAIDQGSLFRVQGEEIVVNGATGATSVNFSNGDSNRVIKGVADGNIAENSKEVVNGGQLWALDQKVDREVTSINNTLSHYNTRLNNIEKTVHQNRKIASAGVAGAMAMSSMPYVETAKYSFGMGTAVYDGEAAISAGFTFKIGDRSLLRINASYDTQNKAGVGIGVAFGWD</sequence>
<evidence type="ECO:0000256" key="7">
    <source>
        <dbReference type="ARBA" id="ARBA00022729"/>
    </source>
</evidence>
<dbReference type="Pfam" id="PF03895">
    <property type="entry name" value="YadA_anchor"/>
    <property type="match status" value="1"/>
</dbReference>
<reference evidence="15 16" key="1">
    <citation type="submission" date="2024-03" db="EMBL/GenBank/DDBJ databases">
        <title>Complete Genome Sequence and Annotation of Ignatzschineria larvae DSM 13226.</title>
        <authorList>
            <person name="Cantrell E."/>
            <person name="Burcham Z.M."/>
        </authorList>
    </citation>
    <scope>NUCLEOTIDE SEQUENCE [LARGE SCALE GENOMIC DNA]</scope>
    <source>
        <strain evidence="15 16">DSM 13226</strain>
    </source>
</reference>
<evidence type="ECO:0000259" key="14">
    <source>
        <dbReference type="Pfam" id="PF13018"/>
    </source>
</evidence>
<comment type="similarity">
    <text evidence="3">Belongs to the autotransporter-2 (AT-2) (TC 1.B.40) family.</text>
</comment>
<evidence type="ECO:0000256" key="1">
    <source>
        <dbReference type="ARBA" id="ARBA00004241"/>
    </source>
</evidence>
<feature type="domain" description="Trimeric autotransporter adhesin YadA-like head" evidence="12">
    <location>
        <begin position="333"/>
        <end position="355"/>
    </location>
</feature>
<comment type="subcellular location">
    <subcellularLocation>
        <location evidence="2">Cell outer membrane</location>
    </subcellularLocation>
    <subcellularLocation>
        <location evidence="1">Cell surface</location>
    </subcellularLocation>
</comment>
<gene>
    <name evidence="15" type="ORF">WMO13_05780</name>
</gene>
<keyword evidence="8" id="KW-0653">Protein transport</keyword>
<feature type="domain" description="Trimeric autotransporter adhesin YadA-like stalk" evidence="13">
    <location>
        <begin position="1330"/>
        <end position="1370"/>
    </location>
</feature>
<feature type="domain" description="ESPR" evidence="14">
    <location>
        <begin position="1"/>
        <end position="47"/>
    </location>
</feature>
<evidence type="ECO:0000259" key="13">
    <source>
        <dbReference type="Pfam" id="PF05662"/>
    </source>
</evidence>
<feature type="domain" description="Trimeric autotransporter adhesin YadA-like head" evidence="12">
    <location>
        <begin position="403"/>
        <end position="426"/>
    </location>
</feature>
<dbReference type="InterPro" id="IPR008635">
    <property type="entry name" value="Coiled_stalk_dom"/>
</dbReference>
<evidence type="ECO:0000256" key="9">
    <source>
        <dbReference type="ARBA" id="ARBA00023136"/>
    </source>
</evidence>
<dbReference type="SUPFAM" id="SSF101967">
    <property type="entry name" value="Adhesin YadA, collagen-binding domain"/>
    <property type="match status" value="3"/>
</dbReference>
<keyword evidence="4" id="KW-0813">Transport</keyword>
<keyword evidence="16" id="KW-1185">Reference proteome</keyword>
<dbReference type="Gene3D" id="2.150.10.10">
    <property type="entry name" value="Serralysin-like metalloprotease, C-terminal"/>
    <property type="match status" value="6"/>
</dbReference>
<dbReference type="Pfam" id="PF05662">
    <property type="entry name" value="YadA_stalk"/>
    <property type="match status" value="6"/>
</dbReference>
<keyword evidence="10" id="KW-0998">Cell outer membrane</keyword>